<name>A0A816DVK2_ADIRI</name>
<protein>
    <submittedName>
        <fullName evidence="2">Uncharacterized protein</fullName>
    </submittedName>
</protein>
<dbReference type="EMBL" id="CAJNOJ010000351">
    <property type="protein sequence ID" value="CAF1412763.1"/>
    <property type="molecule type" value="Genomic_DNA"/>
</dbReference>
<dbReference type="EMBL" id="CAJNOR010008894">
    <property type="protein sequence ID" value="CAF1638875.1"/>
    <property type="molecule type" value="Genomic_DNA"/>
</dbReference>
<dbReference type="Proteomes" id="UP000663852">
    <property type="component" value="Unassembled WGS sequence"/>
</dbReference>
<accession>A0A816DVK2</accession>
<proteinExistence type="predicted"/>
<sequence>MKVSISTITSNQCGSVSKMVLAGTTDSIGCIVTFNSSDQIAEMFFAAAIIIEDFSKATSLIPSSSAPAQFIIQTVGTLIYSLKSEVGRNRVLYTRGGPFPLI</sequence>
<dbReference type="AlphaFoldDB" id="A0A816DVK2"/>
<comment type="caution">
    <text evidence="2">The sequence shown here is derived from an EMBL/GenBank/DDBJ whole genome shotgun (WGS) entry which is preliminary data.</text>
</comment>
<gene>
    <name evidence="1" type="ORF">EDS130_LOCUS36854</name>
    <name evidence="2" type="ORF">XAT740_LOCUS52955</name>
</gene>
<evidence type="ECO:0000313" key="3">
    <source>
        <dbReference type="Proteomes" id="UP000663828"/>
    </source>
</evidence>
<evidence type="ECO:0000313" key="2">
    <source>
        <dbReference type="EMBL" id="CAF1638875.1"/>
    </source>
</evidence>
<reference evidence="2" key="1">
    <citation type="submission" date="2021-02" db="EMBL/GenBank/DDBJ databases">
        <authorList>
            <person name="Nowell W R."/>
        </authorList>
    </citation>
    <scope>NUCLEOTIDE SEQUENCE</scope>
</reference>
<dbReference type="Proteomes" id="UP000663828">
    <property type="component" value="Unassembled WGS sequence"/>
</dbReference>
<organism evidence="2 3">
    <name type="scientific">Adineta ricciae</name>
    <name type="common">Rotifer</name>
    <dbReference type="NCBI Taxonomy" id="249248"/>
    <lineage>
        <taxon>Eukaryota</taxon>
        <taxon>Metazoa</taxon>
        <taxon>Spiralia</taxon>
        <taxon>Gnathifera</taxon>
        <taxon>Rotifera</taxon>
        <taxon>Eurotatoria</taxon>
        <taxon>Bdelloidea</taxon>
        <taxon>Adinetida</taxon>
        <taxon>Adinetidae</taxon>
        <taxon>Adineta</taxon>
    </lineage>
</organism>
<evidence type="ECO:0000313" key="1">
    <source>
        <dbReference type="EMBL" id="CAF1412763.1"/>
    </source>
</evidence>
<keyword evidence="3" id="KW-1185">Reference proteome</keyword>